<evidence type="ECO:0000259" key="1">
    <source>
        <dbReference type="PROSITE" id="PS51186"/>
    </source>
</evidence>
<dbReference type="GO" id="GO:0016747">
    <property type="term" value="F:acyltransferase activity, transferring groups other than amino-acyl groups"/>
    <property type="evidence" value="ECO:0007669"/>
    <property type="project" value="InterPro"/>
</dbReference>
<proteinExistence type="predicted"/>
<dbReference type="EMBL" id="JAEKJZ010000007">
    <property type="protein sequence ID" value="MBN9673501.1"/>
    <property type="molecule type" value="Genomic_DNA"/>
</dbReference>
<gene>
    <name evidence="2" type="ORF">JF539_24300</name>
</gene>
<dbReference type="SUPFAM" id="SSF55729">
    <property type="entry name" value="Acyl-CoA N-acyltransferases (Nat)"/>
    <property type="match status" value="1"/>
</dbReference>
<comment type="caution">
    <text evidence="2">The sequence shown here is derived from an EMBL/GenBank/DDBJ whole genome shotgun (WGS) entry which is preliminary data.</text>
</comment>
<protein>
    <submittedName>
        <fullName evidence="2">GNAT family N-acetyltransferase</fullName>
    </submittedName>
</protein>
<dbReference type="Gene3D" id="3.40.630.30">
    <property type="match status" value="1"/>
</dbReference>
<dbReference type="InterPro" id="IPR000182">
    <property type="entry name" value="GNAT_dom"/>
</dbReference>
<organism evidence="2 3">
    <name type="scientific">Roseibium aggregatum</name>
    <dbReference type="NCBI Taxonomy" id="187304"/>
    <lineage>
        <taxon>Bacteria</taxon>
        <taxon>Pseudomonadati</taxon>
        <taxon>Pseudomonadota</taxon>
        <taxon>Alphaproteobacteria</taxon>
        <taxon>Hyphomicrobiales</taxon>
        <taxon>Stappiaceae</taxon>
        <taxon>Roseibium</taxon>
    </lineage>
</organism>
<dbReference type="CDD" id="cd04301">
    <property type="entry name" value="NAT_SF"/>
    <property type="match status" value="1"/>
</dbReference>
<accession>A0A939EHW6</accession>
<sequence length="197" mass="22585">MVEIRRLTGEELKATLDAVARLRITVFRDWPYLYDGTPDYEARYLERYGETDGAVIVGAFDGAKLVGAATGEPLGDEVEAFRTPFEDRGFDPANIFYMAESVLDPAYRGRGIGHRFFDEREAHARDLGFRQAAFCAVVRPDDHPLKPVSYQPLDTFWRKRGYEKLEGVIVRFPWKDIDEPVETEKPMQVWFRSLAGD</sequence>
<name>A0A939EHW6_9HYPH</name>
<dbReference type="Pfam" id="PF00583">
    <property type="entry name" value="Acetyltransf_1"/>
    <property type="match status" value="1"/>
</dbReference>
<evidence type="ECO:0000313" key="2">
    <source>
        <dbReference type="EMBL" id="MBN9673501.1"/>
    </source>
</evidence>
<dbReference type="AlphaFoldDB" id="A0A939EHW6"/>
<dbReference type="PROSITE" id="PS51186">
    <property type="entry name" value="GNAT"/>
    <property type="match status" value="1"/>
</dbReference>
<reference evidence="2" key="1">
    <citation type="submission" date="2020-12" db="EMBL/GenBank/DDBJ databases">
        <title>Oil enriched cultivation method for isolating marine PHA-producing bacteria.</title>
        <authorList>
            <person name="Zheng W."/>
            <person name="Yu S."/>
            <person name="Huang Y."/>
        </authorList>
    </citation>
    <scope>NUCLEOTIDE SEQUENCE</scope>
    <source>
        <strain evidence="2">SY-2-12</strain>
    </source>
</reference>
<feature type="domain" description="N-acetyltransferase" evidence="1">
    <location>
        <begin position="2"/>
        <end position="188"/>
    </location>
</feature>
<dbReference type="RefSeq" id="WP_207143363.1">
    <property type="nucleotide sequence ID" value="NZ_JAEKJZ010000007.1"/>
</dbReference>
<dbReference type="Proteomes" id="UP000664096">
    <property type="component" value="Unassembled WGS sequence"/>
</dbReference>
<dbReference type="InterPro" id="IPR016181">
    <property type="entry name" value="Acyl_CoA_acyltransferase"/>
</dbReference>
<evidence type="ECO:0000313" key="3">
    <source>
        <dbReference type="Proteomes" id="UP000664096"/>
    </source>
</evidence>